<dbReference type="InterPro" id="IPR045607">
    <property type="entry name" value="DUF6452"/>
</dbReference>
<comment type="caution">
    <text evidence="2">The sequence shown here is derived from an EMBL/GenBank/DDBJ whole genome shotgun (WGS) entry which is preliminary data.</text>
</comment>
<gene>
    <name evidence="5" type="ORF">DW653_15345</name>
    <name evidence="4" type="ORF">DWY14_14345</name>
    <name evidence="6" type="ORF">DWZ34_01800</name>
    <name evidence="3" type="ORF">DXC17_11390</name>
    <name evidence="2" type="ORF">DXD04_07665</name>
</gene>
<evidence type="ECO:0008006" key="12">
    <source>
        <dbReference type="Google" id="ProtNLM"/>
    </source>
</evidence>
<dbReference type="Proteomes" id="UP000260780">
    <property type="component" value="Unassembled WGS sequence"/>
</dbReference>
<dbReference type="Proteomes" id="UP000283485">
    <property type="component" value="Unassembled WGS sequence"/>
</dbReference>
<dbReference type="Proteomes" id="UP000285750">
    <property type="component" value="Unassembled WGS sequence"/>
</dbReference>
<feature type="signal peptide" evidence="1">
    <location>
        <begin position="1"/>
        <end position="21"/>
    </location>
</feature>
<accession>A0A3E4N283</accession>
<organism evidence="2 8">
    <name type="scientific">Phocaeicola plebeius</name>
    <dbReference type="NCBI Taxonomy" id="310297"/>
    <lineage>
        <taxon>Bacteria</taxon>
        <taxon>Pseudomonadati</taxon>
        <taxon>Bacteroidota</taxon>
        <taxon>Bacteroidia</taxon>
        <taxon>Bacteroidales</taxon>
        <taxon>Bacteroidaceae</taxon>
        <taxon>Phocaeicola</taxon>
    </lineage>
</organism>
<protein>
    <recommendedName>
        <fullName evidence="12">Calcium-binding protein P</fullName>
    </recommendedName>
</protein>
<dbReference type="STRING" id="310297.BHV76_07710"/>
<dbReference type="EMBL" id="QRHQ01000047">
    <property type="protein sequence ID" value="RHF86421.1"/>
    <property type="molecule type" value="Genomic_DNA"/>
</dbReference>
<dbReference type="EMBL" id="QRQK01000002">
    <property type="protein sequence ID" value="RHN00448.1"/>
    <property type="molecule type" value="Genomic_DNA"/>
</dbReference>
<evidence type="ECO:0000313" key="11">
    <source>
        <dbReference type="Proteomes" id="UP000285750"/>
    </source>
</evidence>
<dbReference type="EMBL" id="QSQT01000012">
    <property type="protein sequence ID" value="RGK56116.1"/>
    <property type="molecule type" value="Genomic_DNA"/>
</dbReference>
<dbReference type="Pfam" id="PF20050">
    <property type="entry name" value="DUF6452"/>
    <property type="match status" value="1"/>
</dbReference>
<evidence type="ECO:0000313" key="10">
    <source>
        <dbReference type="Proteomes" id="UP000285109"/>
    </source>
</evidence>
<evidence type="ECO:0000256" key="1">
    <source>
        <dbReference type="SAM" id="SignalP"/>
    </source>
</evidence>
<evidence type="ECO:0000313" key="8">
    <source>
        <dbReference type="Proteomes" id="UP000260862"/>
    </source>
</evidence>
<evidence type="ECO:0000313" key="2">
    <source>
        <dbReference type="EMBL" id="RGK56116.1"/>
    </source>
</evidence>
<reference evidence="7 8" key="1">
    <citation type="submission" date="2018-08" db="EMBL/GenBank/DDBJ databases">
        <title>A genome reference for cultivated species of the human gut microbiota.</title>
        <authorList>
            <person name="Zou Y."/>
            <person name="Xue W."/>
            <person name="Luo G."/>
        </authorList>
    </citation>
    <scope>NUCLEOTIDE SEQUENCE [LARGE SCALE GENOMIC DNA]</scope>
    <source>
        <strain evidence="4 11">AF24-16AC</strain>
        <strain evidence="6 10">AF31-28B-AC</strain>
        <strain evidence="5 9">AM23-23</strain>
        <strain evidence="3 7">OM08-14</strain>
        <strain evidence="2 8">TF10-3AC</strain>
    </source>
</reference>
<dbReference type="AlphaFoldDB" id="A0A3E4N283"/>
<keyword evidence="1" id="KW-0732">Signal</keyword>
<evidence type="ECO:0000313" key="3">
    <source>
        <dbReference type="EMBL" id="RGM37649.1"/>
    </source>
</evidence>
<evidence type="ECO:0000313" key="6">
    <source>
        <dbReference type="EMBL" id="RHN00448.1"/>
    </source>
</evidence>
<dbReference type="EMBL" id="QRUY01000042">
    <property type="protein sequence ID" value="RGS03573.1"/>
    <property type="molecule type" value="Genomic_DNA"/>
</dbReference>
<dbReference type="RefSeq" id="WP_022053608.1">
    <property type="nucleotide sequence ID" value="NZ_CABOGR010000012.1"/>
</dbReference>
<keyword evidence="8" id="KW-1185">Reference proteome</keyword>
<evidence type="ECO:0000313" key="7">
    <source>
        <dbReference type="Proteomes" id="UP000260780"/>
    </source>
</evidence>
<dbReference type="EMBL" id="QSTF01000032">
    <property type="protein sequence ID" value="RGM37649.1"/>
    <property type="molecule type" value="Genomic_DNA"/>
</dbReference>
<evidence type="ECO:0000313" key="5">
    <source>
        <dbReference type="EMBL" id="RHF86421.1"/>
    </source>
</evidence>
<feature type="chain" id="PRO_5041810518" description="Calcium-binding protein P" evidence="1">
    <location>
        <begin position="22"/>
        <end position="166"/>
    </location>
</feature>
<name>A0A3E4N283_9BACT</name>
<evidence type="ECO:0000313" key="4">
    <source>
        <dbReference type="EMBL" id="RGS03573.1"/>
    </source>
</evidence>
<dbReference type="Proteomes" id="UP000260862">
    <property type="component" value="Unassembled WGS sequence"/>
</dbReference>
<proteinExistence type="predicted"/>
<dbReference type="Proteomes" id="UP000285109">
    <property type="component" value="Unassembled WGS sequence"/>
</dbReference>
<evidence type="ECO:0000313" key="9">
    <source>
        <dbReference type="Proteomes" id="UP000283485"/>
    </source>
</evidence>
<sequence>MKKLPIVLGILLVAVVSFFPACEVENCPPNALAYAQFAFVDQYGRSVQYTDTLTVIGQLETADTTIYDTLINKSTNTSTLSLPLSYGEQTRFILQYANRQRDVLTITHRNIPYFINLDCGTMMFYEVTGAETTTRMLDSLVITNPNIDNYEKENFKIYFTISDTNE</sequence>